<dbReference type="EMBL" id="JBCGDO010000017">
    <property type="protein sequence ID" value="MEM0543415.1"/>
    <property type="molecule type" value="Genomic_DNA"/>
</dbReference>
<reference evidence="1 2" key="1">
    <citation type="submission" date="2024-03" db="EMBL/GenBank/DDBJ databases">
        <title>Two novel species of the genus Flavobacterium exhibiting potentially degradation of complex polysaccharides.</title>
        <authorList>
            <person name="Lian X."/>
        </authorList>
    </citation>
    <scope>NUCLEOTIDE SEQUENCE [LARGE SCALE GENOMIC DNA]</scope>
    <source>
        <strain evidence="2">j3</strain>
    </source>
</reference>
<sequence>MKTFISDLIPKLKQFSKKLDDLALLTNQHWVVVDDIGNNKNVYIFRANNDLLISQNGKVEKAKWEYLGNNSLLIDRKDESYLFKHGFFDKNILALKVDSKEEYAFLINENKYDGELNSIERVLDFLKKSYLETPIEKFIEVETEKQKINIPLDIVLVSHKSNKGILKFEQTHDKYLNLDYGQKVYLEGKPAPNGKYKLDFMRYIHIQEGIITTVSIL</sequence>
<evidence type="ECO:0000313" key="1">
    <source>
        <dbReference type="EMBL" id="MEM0543415.1"/>
    </source>
</evidence>
<protein>
    <submittedName>
        <fullName evidence="1">Uncharacterized protein</fullName>
    </submittedName>
</protein>
<evidence type="ECO:0000313" key="2">
    <source>
        <dbReference type="Proteomes" id="UP001460072"/>
    </source>
</evidence>
<proteinExistence type="predicted"/>
<keyword evidence="2" id="KW-1185">Reference proteome</keyword>
<dbReference type="RefSeq" id="WP_342696609.1">
    <property type="nucleotide sequence ID" value="NZ_JBCGDO010000017.1"/>
</dbReference>
<gene>
    <name evidence="1" type="ORF">WFZ85_12370</name>
</gene>
<accession>A0ABU9N718</accession>
<name>A0ABU9N718_9FLAO</name>
<dbReference type="Proteomes" id="UP001460072">
    <property type="component" value="Unassembled WGS sequence"/>
</dbReference>
<comment type="caution">
    <text evidence="1">The sequence shown here is derived from an EMBL/GenBank/DDBJ whole genome shotgun (WGS) entry which is preliminary data.</text>
</comment>
<organism evidence="1 2">
    <name type="scientific">Flavobacterium aureirubrum</name>
    <dbReference type="NCBI Taxonomy" id="3133147"/>
    <lineage>
        <taxon>Bacteria</taxon>
        <taxon>Pseudomonadati</taxon>
        <taxon>Bacteroidota</taxon>
        <taxon>Flavobacteriia</taxon>
        <taxon>Flavobacteriales</taxon>
        <taxon>Flavobacteriaceae</taxon>
        <taxon>Flavobacterium</taxon>
    </lineage>
</organism>